<dbReference type="STRING" id="1797535.A2744_03900"/>
<dbReference type="HAMAP" id="MF_00050">
    <property type="entry name" value="EF_Ts"/>
    <property type="match status" value="1"/>
</dbReference>
<dbReference type="Pfam" id="PF00889">
    <property type="entry name" value="EF_TS"/>
    <property type="match status" value="1"/>
</dbReference>
<dbReference type="SUPFAM" id="SSF54713">
    <property type="entry name" value="Elongation factor Ts (EF-Ts), dimerisation domain"/>
    <property type="match status" value="1"/>
</dbReference>
<dbReference type="FunFam" id="1.10.8.10:FF:000001">
    <property type="entry name" value="Elongation factor Ts"/>
    <property type="match status" value="1"/>
</dbReference>
<dbReference type="Proteomes" id="UP000178240">
    <property type="component" value="Unassembled WGS sequence"/>
</dbReference>
<evidence type="ECO:0000256" key="3">
    <source>
        <dbReference type="ARBA" id="ARBA00022768"/>
    </source>
</evidence>
<dbReference type="EMBL" id="MHIE01000003">
    <property type="protein sequence ID" value="OGY46562.1"/>
    <property type="molecule type" value="Genomic_DNA"/>
</dbReference>
<sequence>MAIDVKTITQLRELTGAGFVDCQQALAESGGELSKATEILRKKGAIKAAKKTSERTAGEGLVESYIHSNGKVGVLIEVRCETDFVARNESFKALAHDLAMQVAGANPLYVKQEEVPAAVIAKEKEVYAEQLKNEGKPAAMWPKIIEGKIKKYYQENCLMQQSFIKDDSLTIASLVEQRIFQLGEKIEVTKFVRYQI</sequence>
<accession>A0A1G1Y2N9</accession>
<comment type="caution">
    <text evidence="7">The sequence shown here is derived from an EMBL/GenBank/DDBJ whole genome shotgun (WGS) entry which is preliminary data.</text>
</comment>
<evidence type="ECO:0000313" key="8">
    <source>
        <dbReference type="Proteomes" id="UP000178240"/>
    </source>
</evidence>
<dbReference type="Gene3D" id="3.30.479.20">
    <property type="entry name" value="Elongation factor Ts, dimerisation domain"/>
    <property type="match status" value="1"/>
</dbReference>
<dbReference type="CDD" id="cd14275">
    <property type="entry name" value="UBA_EF-Ts"/>
    <property type="match status" value="1"/>
</dbReference>
<comment type="function">
    <text evidence="5">Associates with the EF-Tu.GDP complex and induces the exchange of GDP to GTP. It remains bound to the aminoacyl-tRNA.EF-Tu.GTP complex up to the GTP hydrolysis stage on the ribosome.</text>
</comment>
<dbReference type="GO" id="GO:0005737">
    <property type="term" value="C:cytoplasm"/>
    <property type="evidence" value="ECO:0007669"/>
    <property type="project" value="UniProtKB-SubCell"/>
</dbReference>
<dbReference type="InterPro" id="IPR036402">
    <property type="entry name" value="EF-Ts_dimer_sf"/>
</dbReference>
<dbReference type="InterPro" id="IPR014039">
    <property type="entry name" value="Transl_elong_EFTs/EF1B_dimer"/>
</dbReference>
<comment type="similarity">
    <text evidence="1 5">Belongs to the EF-Ts family.</text>
</comment>
<dbReference type="InterPro" id="IPR001816">
    <property type="entry name" value="Transl_elong_EFTs/EF1B"/>
</dbReference>
<dbReference type="AlphaFoldDB" id="A0A1G1Y2N9"/>
<dbReference type="PANTHER" id="PTHR11741">
    <property type="entry name" value="ELONGATION FACTOR TS"/>
    <property type="match status" value="1"/>
</dbReference>
<dbReference type="Gene3D" id="1.10.286.20">
    <property type="match status" value="1"/>
</dbReference>
<evidence type="ECO:0000256" key="5">
    <source>
        <dbReference type="HAMAP-Rule" id="MF_00050"/>
    </source>
</evidence>
<dbReference type="GO" id="GO:0003746">
    <property type="term" value="F:translation elongation factor activity"/>
    <property type="evidence" value="ECO:0007669"/>
    <property type="project" value="UniProtKB-UniRule"/>
</dbReference>
<dbReference type="InterPro" id="IPR009060">
    <property type="entry name" value="UBA-like_sf"/>
</dbReference>
<evidence type="ECO:0000256" key="4">
    <source>
        <dbReference type="ARBA" id="ARBA00022917"/>
    </source>
</evidence>
<evidence type="ECO:0000313" key="7">
    <source>
        <dbReference type="EMBL" id="OGY46562.1"/>
    </source>
</evidence>
<feature type="region of interest" description="Involved in Mg(2+) ion dislocation from EF-Tu" evidence="5">
    <location>
        <begin position="82"/>
        <end position="85"/>
    </location>
</feature>
<dbReference type="Gene3D" id="1.10.8.10">
    <property type="entry name" value="DNA helicase RuvA subunit, C-terminal domain"/>
    <property type="match status" value="1"/>
</dbReference>
<keyword evidence="3 5" id="KW-0251">Elongation factor</keyword>
<evidence type="ECO:0000259" key="6">
    <source>
        <dbReference type="Pfam" id="PF00889"/>
    </source>
</evidence>
<evidence type="ECO:0000256" key="1">
    <source>
        <dbReference type="ARBA" id="ARBA00005532"/>
    </source>
</evidence>
<proteinExistence type="inferred from homology"/>
<protein>
    <recommendedName>
        <fullName evidence="2 5">Elongation factor Ts</fullName>
        <shortName evidence="5">EF-Ts</shortName>
    </recommendedName>
</protein>
<feature type="domain" description="Translation elongation factor EFTs/EF1B dimerisation" evidence="6">
    <location>
        <begin position="56"/>
        <end position="196"/>
    </location>
</feature>
<evidence type="ECO:0000256" key="2">
    <source>
        <dbReference type="ARBA" id="ARBA00016956"/>
    </source>
</evidence>
<keyword evidence="4 5" id="KW-0648">Protein biosynthesis</keyword>
<name>A0A1G1Y2N9_9BACT</name>
<comment type="subcellular location">
    <subcellularLocation>
        <location evidence="5">Cytoplasm</location>
    </subcellularLocation>
</comment>
<dbReference type="SUPFAM" id="SSF46934">
    <property type="entry name" value="UBA-like"/>
    <property type="match status" value="1"/>
</dbReference>
<organism evidence="7 8">
    <name type="scientific">Candidatus Buchananbacteria bacterium RIFCSPHIGHO2_01_FULL_44_11</name>
    <dbReference type="NCBI Taxonomy" id="1797535"/>
    <lineage>
        <taxon>Bacteria</taxon>
        <taxon>Candidatus Buchananiibacteriota</taxon>
    </lineage>
</organism>
<reference evidence="7 8" key="1">
    <citation type="journal article" date="2016" name="Nat. Commun.">
        <title>Thousands of microbial genomes shed light on interconnected biogeochemical processes in an aquifer system.</title>
        <authorList>
            <person name="Anantharaman K."/>
            <person name="Brown C.T."/>
            <person name="Hug L.A."/>
            <person name="Sharon I."/>
            <person name="Castelle C.J."/>
            <person name="Probst A.J."/>
            <person name="Thomas B.C."/>
            <person name="Singh A."/>
            <person name="Wilkins M.J."/>
            <person name="Karaoz U."/>
            <person name="Brodie E.L."/>
            <person name="Williams K.H."/>
            <person name="Hubbard S.S."/>
            <person name="Banfield J.F."/>
        </authorList>
    </citation>
    <scope>NUCLEOTIDE SEQUENCE [LARGE SCALE GENOMIC DNA]</scope>
</reference>
<keyword evidence="5" id="KW-0963">Cytoplasm</keyword>
<dbReference type="FunFam" id="1.10.286.20:FF:000001">
    <property type="entry name" value="Elongation factor Ts"/>
    <property type="match status" value="1"/>
</dbReference>
<dbReference type="PANTHER" id="PTHR11741:SF0">
    <property type="entry name" value="ELONGATION FACTOR TS, MITOCHONDRIAL"/>
    <property type="match status" value="1"/>
</dbReference>
<gene>
    <name evidence="5 7" type="primary">tsf</name>
    <name evidence="7" type="ORF">A2744_03900</name>
</gene>